<accession>A0A286UNP8</accession>
<evidence type="ECO:0008006" key="4">
    <source>
        <dbReference type="Google" id="ProtNLM"/>
    </source>
</evidence>
<keyword evidence="3" id="KW-1185">Reference proteome</keyword>
<evidence type="ECO:0000256" key="1">
    <source>
        <dbReference type="SAM" id="MobiDB-lite"/>
    </source>
</evidence>
<comment type="caution">
    <text evidence="2">The sequence shown here is derived from an EMBL/GenBank/DDBJ whole genome shotgun (WGS) entry which is preliminary data.</text>
</comment>
<name>A0A286UNP8_9AGAM</name>
<proteinExistence type="predicted"/>
<protein>
    <recommendedName>
        <fullName evidence="4">Rpr2-domain-containing</fullName>
    </recommendedName>
</protein>
<reference evidence="2 3" key="1">
    <citation type="journal article" date="2017" name="Mol. Ecol.">
        <title>Comparative and population genomic landscape of Phellinus noxius: A hypervariable fungus causing root rot in trees.</title>
        <authorList>
            <person name="Chung C.L."/>
            <person name="Lee T.J."/>
            <person name="Akiba M."/>
            <person name="Lee H.H."/>
            <person name="Kuo T.H."/>
            <person name="Liu D."/>
            <person name="Ke H.M."/>
            <person name="Yokoi T."/>
            <person name="Roa M.B."/>
            <person name="Lu M.J."/>
            <person name="Chang Y.Y."/>
            <person name="Ann P.J."/>
            <person name="Tsai J.N."/>
            <person name="Chen C.Y."/>
            <person name="Tzean S.S."/>
            <person name="Ota Y."/>
            <person name="Hattori T."/>
            <person name="Sahashi N."/>
            <person name="Liou R.F."/>
            <person name="Kikuchi T."/>
            <person name="Tsai I.J."/>
        </authorList>
    </citation>
    <scope>NUCLEOTIDE SEQUENCE [LARGE SCALE GENOMIC DNA]</scope>
    <source>
        <strain evidence="2 3">FFPRI411160</strain>
    </source>
</reference>
<dbReference type="AlphaFoldDB" id="A0A286UNP8"/>
<organism evidence="2 3">
    <name type="scientific">Pyrrhoderma noxium</name>
    <dbReference type="NCBI Taxonomy" id="2282107"/>
    <lineage>
        <taxon>Eukaryota</taxon>
        <taxon>Fungi</taxon>
        <taxon>Dikarya</taxon>
        <taxon>Basidiomycota</taxon>
        <taxon>Agaricomycotina</taxon>
        <taxon>Agaricomycetes</taxon>
        <taxon>Hymenochaetales</taxon>
        <taxon>Hymenochaetaceae</taxon>
        <taxon>Pyrrhoderma</taxon>
    </lineage>
</organism>
<dbReference type="OrthoDB" id="10600376at2759"/>
<feature type="region of interest" description="Disordered" evidence="1">
    <location>
        <begin position="122"/>
        <end position="156"/>
    </location>
</feature>
<gene>
    <name evidence="2" type="ORF">PNOK_0381700</name>
</gene>
<evidence type="ECO:0000313" key="3">
    <source>
        <dbReference type="Proteomes" id="UP000217199"/>
    </source>
</evidence>
<dbReference type="Proteomes" id="UP000217199">
    <property type="component" value="Unassembled WGS sequence"/>
</dbReference>
<evidence type="ECO:0000313" key="2">
    <source>
        <dbReference type="EMBL" id="PAV21190.1"/>
    </source>
</evidence>
<sequence length="229" mass="25103">MDPLSNFHHAAALHLAKVSPALAALNAYRAQREAKQTISPLHCSRCGHIAVTTRVSSAPRTRHACQKRKTKQFIVTQNESTCRYLVRSCAACGNIESHKLVNNSQSPRTRVSQTIDLPKAASVDDLRTRSLPSVKDPKIEPSDPSFSEAKRGKTQTTQISNVTMTSGNKQVDSSLQPKSALPAEKIGSKRVKKKSALQEMLARSKEQNRAPRGLVIRIAFQAPIHPPTV</sequence>
<dbReference type="EMBL" id="NBII01000003">
    <property type="protein sequence ID" value="PAV21190.1"/>
    <property type="molecule type" value="Genomic_DNA"/>
</dbReference>
<dbReference type="InParanoid" id="A0A286UNP8"/>